<reference evidence="3" key="1">
    <citation type="journal article" date="2013" name="Nat. Genet.">
        <title>The draft genomes of soft-shell turtle and green sea turtle yield insights into the development and evolution of the turtle-specific body plan.</title>
        <authorList>
            <person name="Wang Z."/>
            <person name="Pascual-Anaya J."/>
            <person name="Zadissa A."/>
            <person name="Li W."/>
            <person name="Niimura Y."/>
            <person name="Huang Z."/>
            <person name="Li C."/>
            <person name="White S."/>
            <person name="Xiong Z."/>
            <person name="Fang D."/>
            <person name="Wang B."/>
            <person name="Ming Y."/>
            <person name="Chen Y."/>
            <person name="Zheng Y."/>
            <person name="Kuraku S."/>
            <person name="Pignatelli M."/>
            <person name="Herrero J."/>
            <person name="Beal K."/>
            <person name="Nozawa M."/>
            <person name="Li Q."/>
            <person name="Wang J."/>
            <person name="Zhang H."/>
            <person name="Yu L."/>
            <person name="Shigenobu S."/>
            <person name="Wang J."/>
            <person name="Liu J."/>
            <person name="Flicek P."/>
            <person name="Searle S."/>
            <person name="Wang J."/>
            <person name="Kuratani S."/>
            <person name="Yin Y."/>
            <person name="Aken B."/>
            <person name="Zhang G."/>
            <person name="Irie N."/>
        </authorList>
    </citation>
    <scope>NUCLEOTIDE SEQUENCE [LARGE SCALE GENOMIC DNA]</scope>
</reference>
<accession>M7B3K9</accession>
<sequence>MSSVLITTQHQDPEANNTELGAPVSPKERAEGRRLKGEFPRRPYNNGGSSSGNHTLRPSSRNPFLGLRETPVEMPSFVKAQVMARVEAGFNDKVKLFVQKLKALRQQQGSLLKDYYSERLLDKLERKHRANQGLLLDTQQEQRKWTLVGAEPNHRSITVKKLDRNFIRKDVPAELLIWDYYNEILTKENHFERNWPNNNPYHMIAQKSLAFGSKGSC</sequence>
<feature type="compositionally biased region" description="Basic and acidic residues" evidence="1">
    <location>
        <begin position="26"/>
        <end position="41"/>
    </location>
</feature>
<feature type="compositionally biased region" description="Polar residues" evidence="1">
    <location>
        <begin position="1"/>
        <end position="19"/>
    </location>
</feature>
<keyword evidence="3" id="KW-1185">Reference proteome</keyword>
<evidence type="ECO:0000256" key="1">
    <source>
        <dbReference type="SAM" id="MobiDB-lite"/>
    </source>
</evidence>
<evidence type="ECO:0000313" key="2">
    <source>
        <dbReference type="EMBL" id="EMP32471.1"/>
    </source>
</evidence>
<gene>
    <name evidence="2" type="ORF">UY3_10387</name>
</gene>
<evidence type="ECO:0000313" key="3">
    <source>
        <dbReference type="Proteomes" id="UP000031443"/>
    </source>
</evidence>
<dbReference type="EMBL" id="KB540574">
    <property type="protein sequence ID" value="EMP32471.1"/>
    <property type="molecule type" value="Genomic_DNA"/>
</dbReference>
<dbReference type="AlphaFoldDB" id="M7B3K9"/>
<organism evidence="2 3">
    <name type="scientific">Chelonia mydas</name>
    <name type="common">Green sea-turtle</name>
    <name type="synonym">Chelonia agassizi</name>
    <dbReference type="NCBI Taxonomy" id="8469"/>
    <lineage>
        <taxon>Eukaryota</taxon>
        <taxon>Metazoa</taxon>
        <taxon>Chordata</taxon>
        <taxon>Craniata</taxon>
        <taxon>Vertebrata</taxon>
        <taxon>Euteleostomi</taxon>
        <taxon>Archelosauria</taxon>
        <taxon>Testudinata</taxon>
        <taxon>Testudines</taxon>
        <taxon>Cryptodira</taxon>
        <taxon>Durocryptodira</taxon>
        <taxon>Americhelydia</taxon>
        <taxon>Chelonioidea</taxon>
        <taxon>Cheloniidae</taxon>
        <taxon>Chelonia</taxon>
    </lineage>
</organism>
<dbReference type="Proteomes" id="UP000031443">
    <property type="component" value="Unassembled WGS sequence"/>
</dbReference>
<protein>
    <submittedName>
        <fullName evidence="2">Uncharacterized protein</fullName>
    </submittedName>
</protein>
<feature type="compositionally biased region" description="Polar residues" evidence="1">
    <location>
        <begin position="46"/>
        <end position="62"/>
    </location>
</feature>
<feature type="region of interest" description="Disordered" evidence="1">
    <location>
        <begin position="1"/>
        <end position="67"/>
    </location>
</feature>
<proteinExistence type="predicted"/>
<name>M7B3K9_CHEMY</name>